<comment type="caution">
    <text evidence="1">The sequence shown here is derived from an EMBL/GenBank/DDBJ whole genome shotgun (WGS) entry which is preliminary data.</text>
</comment>
<reference evidence="1 2" key="1">
    <citation type="submission" date="2021-06" db="EMBL/GenBank/DDBJ databases">
        <title>Caerostris darwini draft genome.</title>
        <authorList>
            <person name="Kono N."/>
            <person name="Arakawa K."/>
        </authorList>
    </citation>
    <scope>NUCLEOTIDE SEQUENCE [LARGE SCALE GENOMIC DNA]</scope>
</reference>
<proteinExistence type="predicted"/>
<evidence type="ECO:0000313" key="2">
    <source>
        <dbReference type="Proteomes" id="UP001054837"/>
    </source>
</evidence>
<organism evidence="1 2">
    <name type="scientific">Caerostris darwini</name>
    <dbReference type="NCBI Taxonomy" id="1538125"/>
    <lineage>
        <taxon>Eukaryota</taxon>
        <taxon>Metazoa</taxon>
        <taxon>Ecdysozoa</taxon>
        <taxon>Arthropoda</taxon>
        <taxon>Chelicerata</taxon>
        <taxon>Arachnida</taxon>
        <taxon>Araneae</taxon>
        <taxon>Araneomorphae</taxon>
        <taxon>Entelegynae</taxon>
        <taxon>Araneoidea</taxon>
        <taxon>Araneidae</taxon>
        <taxon>Caerostris</taxon>
    </lineage>
</organism>
<evidence type="ECO:0000313" key="1">
    <source>
        <dbReference type="EMBL" id="GIY27102.1"/>
    </source>
</evidence>
<sequence>MKFPGDNPRFRAKSIVYGSYGIYPITDITVHDIRCGIFGIRPVSNYSIWRRCKCLRLGILNDIRIIYLFICYLQEGGIRRHVALKLAEFGAEVVAVSRAQSDLDALHKEVRRKVFAQISPVSKSEKGFESEVLRLFLSQLRSKRKEIVGGVENKRLKKEIRRDLMFYPLDVFV</sequence>
<accession>A0AAV4S3V9</accession>
<gene>
    <name evidence="1" type="ORF">CDAR_308491</name>
</gene>
<dbReference type="Proteomes" id="UP001054837">
    <property type="component" value="Unassembled WGS sequence"/>
</dbReference>
<dbReference type="AlphaFoldDB" id="A0AAV4S3V9"/>
<keyword evidence="2" id="KW-1185">Reference proteome</keyword>
<dbReference type="EMBL" id="BPLQ01007019">
    <property type="protein sequence ID" value="GIY27102.1"/>
    <property type="molecule type" value="Genomic_DNA"/>
</dbReference>
<protein>
    <submittedName>
        <fullName evidence="1">Uncharacterized protein</fullName>
    </submittedName>
</protein>
<name>A0AAV4S3V9_9ARAC</name>